<dbReference type="Pfam" id="PF13472">
    <property type="entry name" value="Lipase_GDSL_2"/>
    <property type="match status" value="1"/>
</dbReference>
<dbReference type="PANTHER" id="PTHR30383">
    <property type="entry name" value="THIOESTERASE 1/PROTEASE 1/LYSOPHOSPHOLIPASE L1"/>
    <property type="match status" value="1"/>
</dbReference>
<feature type="transmembrane region" description="Helical" evidence="1">
    <location>
        <begin position="12"/>
        <end position="30"/>
    </location>
</feature>
<dbReference type="Proteomes" id="UP000017469">
    <property type="component" value="Chromosome"/>
</dbReference>
<evidence type="ECO:0000313" key="3">
    <source>
        <dbReference type="EMBL" id="AGY82821.1"/>
    </source>
</evidence>
<dbReference type="InterPro" id="IPR036514">
    <property type="entry name" value="SGNH_hydro_sf"/>
</dbReference>
<dbReference type="InterPro" id="IPR013830">
    <property type="entry name" value="SGNH_hydro"/>
</dbReference>
<dbReference type="InterPro" id="IPR051532">
    <property type="entry name" value="Ester_Hydrolysis_Enzymes"/>
</dbReference>
<dbReference type="AlphaFoldDB" id="U5SCP7"/>
<dbReference type="HOGENOM" id="CLU_086965_0_0_9"/>
<dbReference type="STRING" id="1266845.Q783_06815"/>
<reference evidence="3 4" key="1">
    <citation type="journal article" date="2013" name="Genome Announc.">
        <title>Complete Genome Sequence of Carnobacterium gilichinskyi Strain WN1359T (DSM 27470T).</title>
        <authorList>
            <person name="Leonard M.T."/>
            <person name="Panayotova N."/>
            <person name="Farmerie W.G."/>
            <person name="Triplett E.W."/>
            <person name="Nicholson W.L."/>
        </authorList>
    </citation>
    <scope>NUCLEOTIDE SEQUENCE [LARGE SCALE GENOMIC DNA]</scope>
    <source>
        <strain evidence="3 4">WN1359</strain>
    </source>
</reference>
<dbReference type="GO" id="GO:0004622">
    <property type="term" value="F:phosphatidylcholine lysophospholipase activity"/>
    <property type="evidence" value="ECO:0007669"/>
    <property type="project" value="TreeGrafter"/>
</dbReference>
<evidence type="ECO:0000313" key="4">
    <source>
        <dbReference type="Proteomes" id="UP000017469"/>
    </source>
</evidence>
<proteinExistence type="predicted"/>
<dbReference type="PANTHER" id="PTHR30383:SF5">
    <property type="entry name" value="SGNH HYDROLASE-TYPE ESTERASE DOMAIN-CONTAINING PROTEIN"/>
    <property type="match status" value="1"/>
</dbReference>
<dbReference type="eggNOG" id="COG2755">
    <property type="taxonomic scope" value="Bacteria"/>
</dbReference>
<evidence type="ECO:0000256" key="1">
    <source>
        <dbReference type="SAM" id="Phobius"/>
    </source>
</evidence>
<dbReference type="PATRIC" id="fig|1266845.5.peg.1262"/>
<name>U5SCP7_9LACT</name>
<dbReference type="CDD" id="cd00229">
    <property type="entry name" value="SGNH_hydrolase"/>
    <property type="match status" value="1"/>
</dbReference>
<evidence type="ECO:0000259" key="2">
    <source>
        <dbReference type="Pfam" id="PF13472"/>
    </source>
</evidence>
<dbReference type="RefSeq" id="WP_023178324.1">
    <property type="nucleotide sequence ID" value="NC_022606.1"/>
</dbReference>
<feature type="domain" description="SGNH hydrolase-type esterase" evidence="2">
    <location>
        <begin position="73"/>
        <end position="253"/>
    </location>
</feature>
<dbReference type="Gene3D" id="3.40.50.1110">
    <property type="entry name" value="SGNH hydrolase"/>
    <property type="match status" value="1"/>
</dbReference>
<keyword evidence="1" id="KW-0812">Transmembrane</keyword>
<dbReference type="SUPFAM" id="SSF52266">
    <property type="entry name" value="SGNH hydrolase"/>
    <property type="match status" value="1"/>
</dbReference>
<gene>
    <name evidence="3" type="ORF">Q783_06815</name>
</gene>
<accession>U5SCP7</accession>
<dbReference type="KEGG" id="caw:Q783_06815"/>
<dbReference type="EMBL" id="CP006812">
    <property type="protein sequence ID" value="AGY82821.1"/>
    <property type="molecule type" value="Genomic_DNA"/>
</dbReference>
<protein>
    <recommendedName>
        <fullName evidence="2">SGNH hydrolase-type esterase domain-containing protein</fullName>
    </recommendedName>
</protein>
<keyword evidence="1" id="KW-1133">Transmembrane helix</keyword>
<sequence length="271" mass="31317">MKQKKKLHQKNSTFGIVILLMAIFIIFFNITKENHTLAQKNENYKLSDTYRNESLLDRAMFVTERDDEVTIAVLGSSVTFGKGATEDQPVWGDLLEAGLNGMDGINAKVINHGYSGYSTADLISRKKIDAVIKDKPDIVIFELCLINNNRYPQNDINQTKLDIQWIMDRFSEELPDTLVILQTANPTIYNDVFLEDGKVTYDQYNNEIAEYVKAQQWPFIDTYHLMQNKMEVQNLSIEEMLDDNVHPNGVGYNLWFELLKERLNMPVKELH</sequence>
<organism evidence="3 4">
    <name type="scientific">Carnobacterium inhibens subsp. gilichinskyi</name>
    <dbReference type="NCBI Taxonomy" id="1266845"/>
    <lineage>
        <taxon>Bacteria</taxon>
        <taxon>Bacillati</taxon>
        <taxon>Bacillota</taxon>
        <taxon>Bacilli</taxon>
        <taxon>Lactobacillales</taxon>
        <taxon>Carnobacteriaceae</taxon>
        <taxon>Carnobacterium</taxon>
    </lineage>
</organism>
<keyword evidence="1" id="KW-0472">Membrane</keyword>